<proteinExistence type="predicted"/>
<dbReference type="InterPro" id="IPR029058">
    <property type="entry name" value="AB_hydrolase_fold"/>
</dbReference>
<gene>
    <name evidence="2" type="ORF">FYJ65_02685</name>
</gene>
<sequence>MLHEVSFKSFNERDDVQGWIYVPATEPCGIIQLVHGFGEHSRRYFHMIVNFMEAGYIVAADDHVGHGKTAMVNDTWGDWGDKGFRTMMEDEHTLTTLVKEMYPNLPYFMFGHSMGSFIARDYITKYGDELTGVTLCGTSGVFPHVEEGIDLLEKEVAAGHGEDPATEAPNVVMGWMFDRCDEEIKLGNEWICTDPCVQYDHAHDPFDAFTKPTTNRSFLYFCQMITAITGADWAKNVPTELPIFNIAGDQDPVGQYGEGVYQVSNWLTESGHAVETKLYPGYRHEIHNYEDLKDEVVEDIICFFDAQLDFDDDDDDEE</sequence>
<feature type="domain" description="Serine aminopeptidase S33" evidence="1">
    <location>
        <begin position="26"/>
        <end position="288"/>
    </location>
</feature>
<accession>A0A6N7XJL7</accession>
<evidence type="ECO:0000313" key="2">
    <source>
        <dbReference type="EMBL" id="MST70255.1"/>
    </source>
</evidence>
<dbReference type="InterPro" id="IPR022742">
    <property type="entry name" value="Hydrolase_4"/>
</dbReference>
<name>A0A6N7XJL7_9FIRM</name>
<dbReference type="EMBL" id="VUNA01000004">
    <property type="protein sequence ID" value="MST70255.1"/>
    <property type="molecule type" value="Genomic_DNA"/>
</dbReference>
<evidence type="ECO:0000313" key="3">
    <source>
        <dbReference type="Proteomes" id="UP000469424"/>
    </source>
</evidence>
<keyword evidence="3" id="KW-1185">Reference proteome</keyword>
<dbReference type="Proteomes" id="UP000469424">
    <property type="component" value="Unassembled WGS sequence"/>
</dbReference>
<dbReference type="InterPro" id="IPR051044">
    <property type="entry name" value="MAG_DAG_Lipase"/>
</dbReference>
<reference evidence="2 3" key="1">
    <citation type="submission" date="2019-08" db="EMBL/GenBank/DDBJ databases">
        <title>In-depth cultivation of the pig gut microbiome towards novel bacterial diversity and tailored functional studies.</title>
        <authorList>
            <person name="Wylensek D."/>
            <person name="Hitch T.C.A."/>
            <person name="Clavel T."/>
        </authorList>
    </citation>
    <scope>NUCLEOTIDE SEQUENCE [LARGE SCALE GENOMIC DNA]</scope>
    <source>
        <strain evidence="2 3">WCA-MUC-591-APC-4B</strain>
    </source>
</reference>
<dbReference type="AlphaFoldDB" id="A0A6N7XJL7"/>
<dbReference type="PANTHER" id="PTHR11614">
    <property type="entry name" value="PHOSPHOLIPASE-RELATED"/>
    <property type="match status" value="1"/>
</dbReference>
<evidence type="ECO:0000259" key="1">
    <source>
        <dbReference type="Pfam" id="PF12146"/>
    </source>
</evidence>
<dbReference type="Gene3D" id="3.40.50.1820">
    <property type="entry name" value="alpha/beta hydrolase"/>
    <property type="match status" value="1"/>
</dbReference>
<comment type="caution">
    <text evidence="2">The sequence shown here is derived from an EMBL/GenBank/DDBJ whole genome shotgun (WGS) entry which is preliminary data.</text>
</comment>
<dbReference type="RefSeq" id="WP_154553819.1">
    <property type="nucleotide sequence ID" value="NZ_VUNA01000004.1"/>
</dbReference>
<dbReference type="Pfam" id="PF12146">
    <property type="entry name" value="Hydrolase_4"/>
    <property type="match status" value="1"/>
</dbReference>
<protein>
    <submittedName>
        <fullName evidence="2">Lysophospholipase</fullName>
    </submittedName>
</protein>
<dbReference type="SUPFAM" id="SSF53474">
    <property type="entry name" value="alpha/beta-Hydrolases"/>
    <property type="match status" value="1"/>
</dbReference>
<organism evidence="2 3">
    <name type="scientific">Mogibacterium kristiansenii</name>
    <dbReference type="NCBI Taxonomy" id="2606708"/>
    <lineage>
        <taxon>Bacteria</taxon>
        <taxon>Bacillati</taxon>
        <taxon>Bacillota</taxon>
        <taxon>Clostridia</taxon>
        <taxon>Peptostreptococcales</taxon>
        <taxon>Anaerovoracaceae</taxon>
        <taxon>Mogibacterium</taxon>
    </lineage>
</organism>